<sequence>MIRLLLIVLVLAGCTPRGTMTVDPSAAGLGVMRTVFVGTTRAVNPESGSFGAMRSEATAFARYDISIPAEHELGTITWPARGRKADPLTDFVTVAEKLYGGEPVFRADLSQAMARDPRGGREAVIFVHGFNTTFAEGLYRIAQLSNDLELPGITVHYSWPSAGKPLGYVQDRDSALFARDGLEGLIEQVSAAGADRIYLVSHSLGAMLTMETLRQMAIRKQRQGLGRISGVLLISPDIDVDVFRSQAHAIGVLPQPFLIFGSNRDRALGLSARITGQRERLGNMADITPVADLNVTYLDTAAYAEGDGHFTLATSPALIRLLAGISDVNAAFDADQAGRIDLLPGVVLTLQNATEVILSPVADIADGLSR</sequence>
<dbReference type="RefSeq" id="WP_152826777.1">
    <property type="nucleotide sequence ID" value="NZ_WHUT02000007.1"/>
</dbReference>
<name>A0A8X8KPX1_9RHOB</name>
<gene>
    <name evidence="1" type="ORF">GEU84_013135</name>
</gene>
<evidence type="ECO:0000313" key="1">
    <source>
        <dbReference type="EMBL" id="NUB45336.1"/>
    </source>
</evidence>
<reference evidence="1" key="1">
    <citation type="submission" date="2020-05" db="EMBL/GenBank/DDBJ databases">
        <title>Fertoebacter nigrum gen. nov., sp. nov., a new member of the family Rhodobacteraceae.</title>
        <authorList>
            <person name="Szuroczki S."/>
            <person name="Abbaszade G."/>
            <person name="Buni D."/>
            <person name="Schumann P."/>
            <person name="Toth E."/>
        </authorList>
    </citation>
    <scope>NUCLEOTIDE SEQUENCE</scope>
    <source>
        <strain evidence="1">RG-N-1a</strain>
    </source>
</reference>
<dbReference type="SUPFAM" id="SSF53474">
    <property type="entry name" value="alpha/beta-Hydrolases"/>
    <property type="match status" value="1"/>
</dbReference>
<dbReference type="Proteomes" id="UP000484076">
    <property type="component" value="Unassembled WGS sequence"/>
</dbReference>
<dbReference type="InterPro" id="IPR010297">
    <property type="entry name" value="DUF900_hydrolase"/>
</dbReference>
<evidence type="ECO:0000313" key="2">
    <source>
        <dbReference type="Proteomes" id="UP000484076"/>
    </source>
</evidence>
<keyword evidence="1" id="KW-0378">Hydrolase</keyword>
<dbReference type="PANTHER" id="PTHR36513:SF1">
    <property type="entry name" value="TRANSMEMBRANE PROTEIN"/>
    <property type="match status" value="1"/>
</dbReference>
<dbReference type="InterPro" id="IPR014586">
    <property type="entry name" value="UCP033909"/>
</dbReference>
<dbReference type="Gene3D" id="3.40.50.1820">
    <property type="entry name" value="alpha/beta hydrolase"/>
    <property type="match status" value="1"/>
</dbReference>
<comment type="caution">
    <text evidence="1">The sequence shown here is derived from an EMBL/GenBank/DDBJ whole genome shotgun (WGS) entry which is preliminary data.</text>
</comment>
<accession>A0A8X8KPX1</accession>
<dbReference type="EMBL" id="WHUT02000007">
    <property type="protein sequence ID" value="NUB45336.1"/>
    <property type="molecule type" value="Genomic_DNA"/>
</dbReference>
<dbReference type="PANTHER" id="PTHR36513">
    <property type="entry name" value="ABC TRANSMEMBRANE TYPE-1 DOMAIN-CONTAINING PROTEIN"/>
    <property type="match status" value="1"/>
</dbReference>
<dbReference type="AlphaFoldDB" id="A0A8X8KPX1"/>
<keyword evidence="2" id="KW-1185">Reference proteome</keyword>
<proteinExistence type="predicted"/>
<protein>
    <submittedName>
        <fullName evidence="1">Alpha/beta fold hydrolase</fullName>
    </submittedName>
</protein>
<dbReference type="InterPro" id="IPR029058">
    <property type="entry name" value="AB_hydrolase_fold"/>
</dbReference>
<dbReference type="PIRSF" id="PIRSF033909">
    <property type="entry name" value="UCP033909"/>
    <property type="match status" value="1"/>
</dbReference>
<dbReference type="GO" id="GO:0016787">
    <property type="term" value="F:hydrolase activity"/>
    <property type="evidence" value="ECO:0007669"/>
    <property type="project" value="UniProtKB-KW"/>
</dbReference>
<dbReference type="Pfam" id="PF05990">
    <property type="entry name" value="DUF900"/>
    <property type="match status" value="1"/>
</dbReference>
<organism evidence="1 2">
    <name type="scientific">Fertoeibacter niger</name>
    <dbReference type="NCBI Taxonomy" id="2656921"/>
    <lineage>
        <taxon>Bacteria</taxon>
        <taxon>Pseudomonadati</taxon>
        <taxon>Pseudomonadota</taxon>
        <taxon>Alphaproteobacteria</taxon>
        <taxon>Rhodobacterales</taxon>
        <taxon>Paracoccaceae</taxon>
        <taxon>Fertoeibacter</taxon>
    </lineage>
</organism>